<feature type="compositionally biased region" description="Basic and acidic residues" evidence="15">
    <location>
        <begin position="426"/>
        <end position="437"/>
    </location>
</feature>
<evidence type="ECO:0000256" key="12">
    <source>
        <dbReference type="ARBA" id="ARBA00023157"/>
    </source>
</evidence>
<evidence type="ECO:0000313" key="19">
    <source>
        <dbReference type="Proteomes" id="UP000075880"/>
    </source>
</evidence>
<evidence type="ECO:0000256" key="11">
    <source>
        <dbReference type="ARBA" id="ARBA00023049"/>
    </source>
</evidence>
<reference evidence="18" key="1">
    <citation type="submission" date="2024-04" db="UniProtKB">
        <authorList>
            <consortium name="EnsemblMetazoa"/>
        </authorList>
    </citation>
    <scope>IDENTIFICATION</scope>
    <source>
        <strain evidence="18">EBRO</strain>
    </source>
</reference>
<evidence type="ECO:0000313" key="18">
    <source>
        <dbReference type="EnsemblMetazoa" id="ENSAATROPP006715"/>
    </source>
</evidence>
<accession>A0AAG5D755</accession>
<comment type="similarity">
    <text evidence="3 14">Belongs to the peptidase M14 family.</text>
</comment>
<dbReference type="PROSITE" id="PS52035">
    <property type="entry name" value="PEPTIDASE_M14"/>
    <property type="match status" value="1"/>
</dbReference>
<name>A0AAG5D755_ANOAO</name>
<evidence type="ECO:0000259" key="17">
    <source>
        <dbReference type="PROSITE" id="PS52035"/>
    </source>
</evidence>
<dbReference type="PROSITE" id="PS51257">
    <property type="entry name" value="PROKAR_LIPOPROTEIN"/>
    <property type="match status" value="1"/>
</dbReference>
<keyword evidence="19" id="KW-1185">Reference proteome</keyword>
<comment type="subcellular location">
    <subcellularLocation>
        <location evidence="2">Secreted</location>
    </subcellularLocation>
</comment>
<evidence type="ECO:0000256" key="3">
    <source>
        <dbReference type="ARBA" id="ARBA00005988"/>
    </source>
</evidence>
<keyword evidence="8 16" id="KW-0732">Signal</keyword>
<dbReference type="SUPFAM" id="SSF53187">
    <property type="entry name" value="Zn-dependent exopeptidases"/>
    <property type="match status" value="1"/>
</dbReference>
<evidence type="ECO:0000256" key="13">
    <source>
        <dbReference type="ARBA" id="ARBA00057299"/>
    </source>
</evidence>
<evidence type="ECO:0000256" key="8">
    <source>
        <dbReference type="ARBA" id="ARBA00022729"/>
    </source>
</evidence>
<keyword evidence="7" id="KW-0479">Metal-binding</keyword>
<dbReference type="GO" id="GO:0006508">
    <property type="term" value="P:proteolysis"/>
    <property type="evidence" value="ECO:0007669"/>
    <property type="project" value="UniProtKB-KW"/>
</dbReference>
<dbReference type="AlphaFoldDB" id="A0AAG5D755"/>
<comment type="cofactor">
    <cofactor evidence="1">
        <name>Zn(2+)</name>
        <dbReference type="ChEBI" id="CHEBI:29105"/>
    </cofactor>
</comment>
<comment type="function">
    <text evidence="13">Involved in the digestion of the blood meal.</text>
</comment>
<proteinExistence type="inferred from homology"/>
<organism evidence="18 19">
    <name type="scientific">Anopheles atroparvus</name>
    <name type="common">European mosquito</name>
    <dbReference type="NCBI Taxonomy" id="41427"/>
    <lineage>
        <taxon>Eukaryota</taxon>
        <taxon>Metazoa</taxon>
        <taxon>Ecdysozoa</taxon>
        <taxon>Arthropoda</taxon>
        <taxon>Hexapoda</taxon>
        <taxon>Insecta</taxon>
        <taxon>Pterygota</taxon>
        <taxon>Neoptera</taxon>
        <taxon>Endopterygota</taxon>
        <taxon>Diptera</taxon>
        <taxon>Nematocera</taxon>
        <taxon>Culicoidea</taxon>
        <taxon>Culicidae</taxon>
        <taxon>Anophelinae</taxon>
        <taxon>Anopheles</taxon>
    </lineage>
</organism>
<dbReference type="InterPro" id="IPR036990">
    <property type="entry name" value="M14A-like_propep"/>
</dbReference>
<dbReference type="PANTHER" id="PTHR11705">
    <property type="entry name" value="PROTEASE FAMILY M14 CARBOXYPEPTIDASE A,B"/>
    <property type="match status" value="1"/>
</dbReference>
<feature type="region of interest" description="Disordered" evidence="15">
    <location>
        <begin position="426"/>
        <end position="455"/>
    </location>
</feature>
<dbReference type="PANTHER" id="PTHR11705:SF140">
    <property type="entry name" value="FI02848P-RELATED"/>
    <property type="match status" value="1"/>
</dbReference>
<dbReference type="GO" id="GO:0004181">
    <property type="term" value="F:metallocarboxypeptidase activity"/>
    <property type="evidence" value="ECO:0007669"/>
    <property type="project" value="InterPro"/>
</dbReference>
<evidence type="ECO:0000256" key="16">
    <source>
        <dbReference type="SAM" id="SignalP"/>
    </source>
</evidence>
<evidence type="ECO:0000256" key="15">
    <source>
        <dbReference type="SAM" id="MobiDB-lite"/>
    </source>
</evidence>
<dbReference type="Pfam" id="PF02244">
    <property type="entry name" value="Propep_M14"/>
    <property type="match status" value="1"/>
</dbReference>
<feature type="domain" description="Peptidase M14" evidence="17">
    <location>
        <begin position="125"/>
        <end position="416"/>
    </location>
</feature>
<keyword evidence="12" id="KW-1015">Disulfide bond</keyword>
<evidence type="ECO:0000256" key="4">
    <source>
        <dbReference type="ARBA" id="ARBA00022525"/>
    </source>
</evidence>
<dbReference type="Proteomes" id="UP000075880">
    <property type="component" value="Unassembled WGS sequence"/>
</dbReference>
<feature type="active site" description="Proton donor/acceptor" evidence="14">
    <location>
        <position position="381"/>
    </location>
</feature>
<dbReference type="GO" id="GO:0005615">
    <property type="term" value="C:extracellular space"/>
    <property type="evidence" value="ECO:0007669"/>
    <property type="project" value="TreeGrafter"/>
</dbReference>
<evidence type="ECO:0000256" key="7">
    <source>
        <dbReference type="ARBA" id="ARBA00022723"/>
    </source>
</evidence>
<keyword evidence="4" id="KW-0964">Secreted</keyword>
<dbReference type="Gene3D" id="3.30.70.340">
    <property type="entry name" value="Metallocarboxypeptidase-like"/>
    <property type="match status" value="1"/>
</dbReference>
<dbReference type="PRINTS" id="PR00765">
    <property type="entry name" value="CRBOXYPTASEA"/>
</dbReference>
<keyword evidence="5" id="KW-0121">Carboxypeptidase</keyword>
<feature type="chain" id="PRO_5042598806" description="Peptidase M14 domain-containing protein" evidence="16">
    <location>
        <begin position="20"/>
        <end position="455"/>
    </location>
</feature>
<evidence type="ECO:0000256" key="10">
    <source>
        <dbReference type="ARBA" id="ARBA00022833"/>
    </source>
</evidence>
<dbReference type="InterPro" id="IPR003146">
    <property type="entry name" value="M14A_act_pep"/>
</dbReference>
<dbReference type="Pfam" id="PF00246">
    <property type="entry name" value="Peptidase_M14"/>
    <property type="match status" value="1"/>
</dbReference>
<protein>
    <recommendedName>
        <fullName evidence="17">Peptidase M14 domain-containing protein</fullName>
    </recommendedName>
</protein>
<keyword evidence="10" id="KW-0862">Zinc</keyword>
<feature type="signal peptide" evidence="16">
    <location>
        <begin position="1"/>
        <end position="19"/>
    </location>
</feature>
<keyword evidence="9" id="KW-0378">Hydrolase</keyword>
<keyword evidence="11" id="KW-0482">Metalloprotease</keyword>
<keyword evidence="6" id="KW-0645">Protease</keyword>
<dbReference type="Gene3D" id="3.40.630.10">
    <property type="entry name" value="Zn peptidases"/>
    <property type="match status" value="1"/>
</dbReference>
<evidence type="ECO:0000256" key="6">
    <source>
        <dbReference type="ARBA" id="ARBA00022670"/>
    </source>
</evidence>
<sequence length="455" mass="51847">MKFPSVALLVLAVSLGCQAQFRTFQNYKLYKLRVTDSDQAAELHNWYDKGTLDFWSYAGLNHTVTAMINPALKRRFESMLDDEDIEFELVEENVQTLLDHEQDQRKLKISAKRAVEKINPVDFDHFWTLDEIYAYLDKLAKVYPKTVNVIEVGRTSQNRAIKAITISNKGLIDQTRPVVLIDAGIHAREWAAHMSAMYLIHQLVEKAEKHVELLENTDWIILPVANPDGYVYTHEQNRLWRKNRYTDNELCPGVDLNRNFPFRWGYTSNSCTDGFSGNAPASEKETRALMLLMAQYSRAIKVYLSLHACGDYILYPYGYDYTLAPNAAAMHALGQRAARAVQKVEGPLYEVGNAADLLYPANGSDDFIYGSYGVEYAYTLELSCGARGYGFIIETEQIGKIAGEAFEMFRVFGEFAGTQTVAKRPRETMAVEKEKPQPVKVMEEEEKEEVKESEE</sequence>
<dbReference type="InterPro" id="IPR000834">
    <property type="entry name" value="Peptidase_M14"/>
</dbReference>
<evidence type="ECO:0000256" key="2">
    <source>
        <dbReference type="ARBA" id="ARBA00004613"/>
    </source>
</evidence>
<feature type="compositionally biased region" description="Acidic residues" evidence="15">
    <location>
        <begin position="443"/>
        <end position="455"/>
    </location>
</feature>
<dbReference type="SUPFAM" id="SSF54897">
    <property type="entry name" value="Protease propeptides/inhibitors"/>
    <property type="match status" value="1"/>
</dbReference>
<dbReference type="EnsemblMetazoa" id="ENSAATROPT007494">
    <property type="protein sequence ID" value="ENSAATROPP006715"/>
    <property type="gene ID" value="ENSAATROPG006103"/>
</dbReference>
<dbReference type="GO" id="GO:0008270">
    <property type="term" value="F:zinc ion binding"/>
    <property type="evidence" value="ECO:0007669"/>
    <property type="project" value="InterPro"/>
</dbReference>
<evidence type="ECO:0000256" key="5">
    <source>
        <dbReference type="ARBA" id="ARBA00022645"/>
    </source>
</evidence>
<evidence type="ECO:0000256" key="14">
    <source>
        <dbReference type="PROSITE-ProRule" id="PRU01379"/>
    </source>
</evidence>
<dbReference type="SMART" id="SM00631">
    <property type="entry name" value="Zn_pept"/>
    <property type="match status" value="1"/>
</dbReference>
<evidence type="ECO:0000256" key="9">
    <source>
        <dbReference type="ARBA" id="ARBA00022801"/>
    </source>
</evidence>
<dbReference type="FunFam" id="3.40.630.10:FF:000040">
    <property type="entry name" value="zinc carboxypeptidase"/>
    <property type="match status" value="1"/>
</dbReference>
<evidence type="ECO:0000256" key="1">
    <source>
        <dbReference type="ARBA" id="ARBA00001947"/>
    </source>
</evidence>